<organism evidence="3 4">
    <name type="scientific">Peribacillus butanolivorans</name>
    <dbReference type="NCBI Taxonomy" id="421767"/>
    <lineage>
        <taxon>Bacteria</taxon>
        <taxon>Bacillati</taxon>
        <taxon>Bacillota</taxon>
        <taxon>Bacilli</taxon>
        <taxon>Bacillales</taxon>
        <taxon>Bacillaceae</taxon>
        <taxon>Peribacillus</taxon>
    </lineage>
</organism>
<accession>A0AAX0RV53</accession>
<reference evidence="2 5" key="2">
    <citation type="submission" date="2018-07" db="EMBL/GenBank/DDBJ databases">
        <title>The molecular basis for the intramolecular migration of carboxyl group in the catabolism of para-hydroxybenzoate via gentisate.</title>
        <authorList>
            <person name="Zhao H."/>
            <person name="Xu Y."/>
            <person name="Lin S."/>
            <person name="Spain J.C."/>
            <person name="Zhou N.-Y."/>
        </authorList>
    </citation>
    <scope>NUCLEOTIDE SEQUENCE [LARGE SCALE GENOMIC DNA]</scope>
    <source>
        <strain evidence="2 5">PHB-7a</strain>
    </source>
</reference>
<dbReference type="InterPro" id="IPR002831">
    <property type="entry name" value="Tscrpt_reg_TrmB_N"/>
</dbReference>
<dbReference type="Proteomes" id="UP000220106">
    <property type="component" value="Unassembled WGS sequence"/>
</dbReference>
<dbReference type="PANTHER" id="PTHR34293:SF1">
    <property type="entry name" value="HTH-TYPE TRANSCRIPTIONAL REGULATOR TRMBL2"/>
    <property type="match status" value="1"/>
</dbReference>
<evidence type="ECO:0000313" key="4">
    <source>
        <dbReference type="Proteomes" id="UP000220106"/>
    </source>
</evidence>
<dbReference type="SUPFAM" id="SSF46785">
    <property type="entry name" value="Winged helix' DNA-binding domain"/>
    <property type="match status" value="1"/>
</dbReference>
<proteinExistence type="predicted"/>
<dbReference type="InterPro" id="IPR051797">
    <property type="entry name" value="TrmB-like"/>
</dbReference>
<gene>
    <name evidence="3" type="ORF">CN689_27250</name>
    <name evidence="2" type="ORF">DTO10_08935</name>
</gene>
<evidence type="ECO:0000259" key="1">
    <source>
        <dbReference type="Pfam" id="PF01978"/>
    </source>
</evidence>
<sequence length="260" mass="30285">MQDIIQKIQSLGFSQYEAKAYVSLVRQGPTSAYQVSKESGIPRARIYEILNGLQEEGIVLKEEINDSVQYSPLPVDVFLESVQTKWNNTYQSISDTLKQFEKTEPISDNRVMTLKGERHILSFCRTLLQKAEKRVIVSIWDKMYEKLEQELKDTAAYCNLKGIVFQVDNPLPGIDIHRKTSYVDNIGENKWFILSIDGKETIYGPSSEERETAFYTDDPVHINFLENYIWHDILVNRLVKKDNEDAENWISRERDQFFSL</sequence>
<dbReference type="Pfam" id="PF01978">
    <property type="entry name" value="TrmB"/>
    <property type="match status" value="1"/>
</dbReference>
<dbReference type="PANTHER" id="PTHR34293">
    <property type="entry name" value="HTH-TYPE TRANSCRIPTIONAL REGULATOR TRMBL2"/>
    <property type="match status" value="1"/>
</dbReference>
<dbReference type="InterPro" id="IPR036388">
    <property type="entry name" value="WH-like_DNA-bd_sf"/>
</dbReference>
<name>A0AAX0RV53_9BACI</name>
<dbReference type="InterPro" id="IPR036390">
    <property type="entry name" value="WH_DNA-bd_sf"/>
</dbReference>
<dbReference type="CDD" id="cd09124">
    <property type="entry name" value="PLDc_like_TrmB_middle"/>
    <property type="match status" value="1"/>
</dbReference>
<evidence type="ECO:0000313" key="5">
    <source>
        <dbReference type="Proteomes" id="UP000260457"/>
    </source>
</evidence>
<dbReference type="RefSeq" id="WP_056523112.1">
    <property type="nucleotide sequence ID" value="NZ_CP030926.1"/>
</dbReference>
<evidence type="ECO:0000313" key="2">
    <source>
        <dbReference type="EMBL" id="AXN38522.1"/>
    </source>
</evidence>
<protein>
    <submittedName>
        <fullName evidence="3">TrmB family transcriptional regulator</fullName>
    </submittedName>
</protein>
<dbReference type="EMBL" id="NUEQ01000133">
    <property type="protein sequence ID" value="PEJ24304.1"/>
    <property type="molecule type" value="Genomic_DNA"/>
</dbReference>
<dbReference type="Gene3D" id="1.10.10.10">
    <property type="entry name" value="Winged helix-like DNA-binding domain superfamily/Winged helix DNA-binding domain"/>
    <property type="match status" value="1"/>
</dbReference>
<evidence type="ECO:0000313" key="3">
    <source>
        <dbReference type="EMBL" id="PEJ24304.1"/>
    </source>
</evidence>
<dbReference type="AlphaFoldDB" id="A0AAX0RV53"/>
<dbReference type="KEGG" id="pbut:DTO10_08935"/>
<dbReference type="Proteomes" id="UP000260457">
    <property type="component" value="Chromosome"/>
</dbReference>
<reference evidence="3 4" key="1">
    <citation type="submission" date="2017-09" db="EMBL/GenBank/DDBJ databases">
        <title>Large-scale bioinformatics analysis of Bacillus genomes uncovers conserved roles of natural products in bacterial physiology.</title>
        <authorList>
            <consortium name="Agbiome Team Llc"/>
            <person name="Bleich R.M."/>
            <person name="Kirk G.J."/>
            <person name="Santa Maria K.C."/>
            <person name="Allen S.E."/>
            <person name="Farag S."/>
            <person name="Shank E.A."/>
            <person name="Bowers A."/>
        </authorList>
    </citation>
    <scope>NUCLEOTIDE SEQUENCE [LARGE SCALE GENOMIC DNA]</scope>
    <source>
        <strain evidence="3 4">AFS003229</strain>
    </source>
</reference>
<dbReference type="EMBL" id="CP030926">
    <property type="protein sequence ID" value="AXN38522.1"/>
    <property type="molecule type" value="Genomic_DNA"/>
</dbReference>
<keyword evidence="5" id="KW-1185">Reference proteome</keyword>
<feature type="domain" description="Transcription regulator TrmB N-terminal" evidence="1">
    <location>
        <begin position="9"/>
        <end position="75"/>
    </location>
</feature>